<evidence type="ECO:0000313" key="1">
    <source>
        <dbReference type="EMBL" id="TEB39754.1"/>
    </source>
</evidence>
<dbReference type="EMBL" id="QPFP01000001">
    <property type="protein sequence ID" value="TEB39754.1"/>
    <property type="molecule type" value="Genomic_DNA"/>
</dbReference>
<keyword evidence="2" id="KW-1185">Reference proteome</keyword>
<sequence length="289" mass="31708">MSASLSSSISSAGRVLRSIAYFKRLSYQTRARLSADIAFVGLALRTGCLIDTFIPEKPRECFHALLSALRGDPSTRSMASNISHLYEPASEQSFLVNISLLRRRIEKLLAPEVEKTPVLVLVKLFPGSQCELQQHFPPGLTDLLCVLLQMIETESNRTDPILLPDDVWMDDAVPLTALILDYLVAYIPTSDPGKIAPIFLCGVPVRTYECVVTFGAHPIPSGSSAKRERTSVMKFSCPQSLEEEEAMISPQVVVDGLSSLFEGRLTQIGDESAKFEIVCGGVTFDRLAL</sequence>
<dbReference type="Proteomes" id="UP000298030">
    <property type="component" value="Unassembled WGS sequence"/>
</dbReference>
<comment type="caution">
    <text evidence="1">The sequence shown here is derived from an EMBL/GenBank/DDBJ whole genome shotgun (WGS) entry which is preliminary data.</text>
</comment>
<dbReference type="OrthoDB" id="3267419at2759"/>
<dbReference type="AlphaFoldDB" id="A0A4Y7U0G3"/>
<name>A0A4Y7U0G3_COPMI</name>
<gene>
    <name evidence="1" type="ORF">FA13DRAFT_1723965</name>
</gene>
<organism evidence="1 2">
    <name type="scientific">Coprinellus micaceus</name>
    <name type="common">Glistening ink-cap mushroom</name>
    <name type="synonym">Coprinus micaceus</name>
    <dbReference type="NCBI Taxonomy" id="71717"/>
    <lineage>
        <taxon>Eukaryota</taxon>
        <taxon>Fungi</taxon>
        <taxon>Dikarya</taxon>
        <taxon>Basidiomycota</taxon>
        <taxon>Agaricomycotina</taxon>
        <taxon>Agaricomycetes</taxon>
        <taxon>Agaricomycetidae</taxon>
        <taxon>Agaricales</taxon>
        <taxon>Agaricineae</taxon>
        <taxon>Psathyrellaceae</taxon>
        <taxon>Coprinellus</taxon>
    </lineage>
</organism>
<proteinExistence type="predicted"/>
<accession>A0A4Y7U0G3</accession>
<reference evidence="1 2" key="1">
    <citation type="journal article" date="2019" name="Nat. Ecol. Evol.">
        <title>Megaphylogeny resolves global patterns of mushroom evolution.</title>
        <authorList>
            <person name="Varga T."/>
            <person name="Krizsan K."/>
            <person name="Foldi C."/>
            <person name="Dima B."/>
            <person name="Sanchez-Garcia M."/>
            <person name="Sanchez-Ramirez S."/>
            <person name="Szollosi G.J."/>
            <person name="Szarkandi J.G."/>
            <person name="Papp V."/>
            <person name="Albert L."/>
            <person name="Andreopoulos W."/>
            <person name="Angelini C."/>
            <person name="Antonin V."/>
            <person name="Barry K.W."/>
            <person name="Bougher N.L."/>
            <person name="Buchanan P."/>
            <person name="Buyck B."/>
            <person name="Bense V."/>
            <person name="Catcheside P."/>
            <person name="Chovatia M."/>
            <person name="Cooper J."/>
            <person name="Damon W."/>
            <person name="Desjardin D."/>
            <person name="Finy P."/>
            <person name="Geml J."/>
            <person name="Haridas S."/>
            <person name="Hughes K."/>
            <person name="Justo A."/>
            <person name="Karasinski D."/>
            <person name="Kautmanova I."/>
            <person name="Kiss B."/>
            <person name="Kocsube S."/>
            <person name="Kotiranta H."/>
            <person name="LaButti K.M."/>
            <person name="Lechner B.E."/>
            <person name="Liimatainen K."/>
            <person name="Lipzen A."/>
            <person name="Lukacs Z."/>
            <person name="Mihaltcheva S."/>
            <person name="Morgado L.N."/>
            <person name="Niskanen T."/>
            <person name="Noordeloos M.E."/>
            <person name="Ohm R.A."/>
            <person name="Ortiz-Santana B."/>
            <person name="Ovrebo C."/>
            <person name="Racz N."/>
            <person name="Riley R."/>
            <person name="Savchenko A."/>
            <person name="Shiryaev A."/>
            <person name="Soop K."/>
            <person name="Spirin V."/>
            <person name="Szebenyi C."/>
            <person name="Tomsovsky M."/>
            <person name="Tulloss R.E."/>
            <person name="Uehling J."/>
            <person name="Grigoriev I.V."/>
            <person name="Vagvolgyi C."/>
            <person name="Papp T."/>
            <person name="Martin F.M."/>
            <person name="Miettinen O."/>
            <person name="Hibbett D.S."/>
            <person name="Nagy L.G."/>
        </authorList>
    </citation>
    <scope>NUCLEOTIDE SEQUENCE [LARGE SCALE GENOMIC DNA]</scope>
    <source>
        <strain evidence="1 2">FP101781</strain>
    </source>
</reference>
<protein>
    <submittedName>
        <fullName evidence="1">Uncharacterized protein</fullName>
    </submittedName>
</protein>
<evidence type="ECO:0000313" key="2">
    <source>
        <dbReference type="Proteomes" id="UP000298030"/>
    </source>
</evidence>